<dbReference type="EC" id="3.2.1.2" evidence="4"/>
<proteinExistence type="inferred from homology"/>
<dbReference type="InterPro" id="IPR001554">
    <property type="entry name" value="Glyco_hydro_14"/>
</dbReference>
<gene>
    <name evidence="5" type="ORF">RJ640_014908</name>
</gene>
<comment type="caution">
    <text evidence="5">The sequence shown here is derived from an EMBL/GenBank/DDBJ whole genome shotgun (WGS) entry which is preliminary data.</text>
</comment>
<keyword evidence="4" id="KW-0378">Hydrolase</keyword>
<evidence type="ECO:0000256" key="3">
    <source>
        <dbReference type="ARBA" id="ARBA00023326"/>
    </source>
</evidence>
<dbReference type="PRINTS" id="PR00750">
    <property type="entry name" value="BETAAMYLASE"/>
</dbReference>
<dbReference type="EMBL" id="JAVXUO010000389">
    <property type="protein sequence ID" value="KAK2992658.1"/>
    <property type="molecule type" value="Genomic_DNA"/>
</dbReference>
<keyword evidence="3 4" id="KW-0624">Polysaccharide degradation</keyword>
<dbReference type="InterPro" id="IPR017853">
    <property type="entry name" value="GH"/>
</dbReference>
<dbReference type="Pfam" id="PF01373">
    <property type="entry name" value="Glyco_hydro_14"/>
    <property type="match status" value="1"/>
</dbReference>
<accession>A0AA88RME7</accession>
<organism evidence="5 6">
    <name type="scientific">Escallonia rubra</name>
    <dbReference type="NCBI Taxonomy" id="112253"/>
    <lineage>
        <taxon>Eukaryota</taxon>
        <taxon>Viridiplantae</taxon>
        <taxon>Streptophyta</taxon>
        <taxon>Embryophyta</taxon>
        <taxon>Tracheophyta</taxon>
        <taxon>Spermatophyta</taxon>
        <taxon>Magnoliopsida</taxon>
        <taxon>eudicotyledons</taxon>
        <taxon>Gunneridae</taxon>
        <taxon>Pentapetalae</taxon>
        <taxon>asterids</taxon>
        <taxon>campanulids</taxon>
        <taxon>Escalloniales</taxon>
        <taxon>Escalloniaceae</taxon>
        <taxon>Escallonia</taxon>
    </lineage>
</organism>
<evidence type="ECO:0000313" key="6">
    <source>
        <dbReference type="Proteomes" id="UP001187471"/>
    </source>
</evidence>
<dbReference type="Proteomes" id="UP001187471">
    <property type="component" value="Unassembled WGS sequence"/>
</dbReference>
<dbReference type="PANTHER" id="PTHR31352:SF3">
    <property type="entry name" value="INACTIVE BETA-AMYLASE 9"/>
    <property type="match status" value="1"/>
</dbReference>
<comment type="catalytic activity">
    <reaction evidence="4">
        <text>Hydrolysis of (1-&gt;4)-alpha-D-glucosidic linkages in polysaccharides so as to remove successive maltose units from the non-reducing ends of the chains.</text>
        <dbReference type="EC" id="3.2.1.2"/>
    </reaction>
</comment>
<evidence type="ECO:0000313" key="5">
    <source>
        <dbReference type="EMBL" id="KAK2992658.1"/>
    </source>
</evidence>
<evidence type="ECO:0000256" key="2">
    <source>
        <dbReference type="ARBA" id="ARBA00023277"/>
    </source>
</evidence>
<dbReference type="SUPFAM" id="SSF51445">
    <property type="entry name" value="(Trans)glycosidases"/>
    <property type="match status" value="1"/>
</dbReference>
<name>A0AA88RME7_9ASTE</name>
<protein>
    <recommendedName>
        <fullName evidence="4">Beta-amylase</fullName>
        <ecNumber evidence="4">3.2.1.2</ecNumber>
    </recommendedName>
</protein>
<dbReference type="GO" id="GO:0000272">
    <property type="term" value="P:polysaccharide catabolic process"/>
    <property type="evidence" value="ECO:0007669"/>
    <property type="project" value="UniProtKB-KW"/>
</dbReference>
<dbReference type="Gene3D" id="3.20.20.80">
    <property type="entry name" value="Glycosidases"/>
    <property type="match status" value="1"/>
</dbReference>
<dbReference type="PANTHER" id="PTHR31352">
    <property type="entry name" value="BETA-AMYLASE 1, CHLOROPLASTIC"/>
    <property type="match status" value="1"/>
</dbReference>
<dbReference type="GO" id="GO:0016161">
    <property type="term" value="F:beta-amylase activity"/>
    <property type="evidence" value="ECO:0007669"/>
    <property type="project" value="UniProtKB-EC"/>
</dbReference>
<dbReference type="AlphaFoldDB" id="A0AA88RME7"/>
<keyword evidence="2 4" id="KW-0119">Carbohydrate metabolism</keyword>
<evidence type="ECO:0000256" key="1">
    <source>
        <dbReference type="ARBA" id="ARBA00005652"/>
    </source>
</evidence>
<reference evidence="5" key="1">
    <citation type="submission" date="2022-12" db="EMBL/GenBank/DDBJ databases">
        <title>Draft genome assemblies for two species of Escallonia (Escalloniales).</title>
        <authorList>
            <person name="Chanderbali A."/>
            <person name="Dervinis C."/>
            <person name="Anghel I."/>
            <person name="Soltis D."/>
            <person name="Soltis P."/>
            <person name="Zapata F."/>
        </authorList>
    </citation>
    <scope>NUCLEOTIDE SEQUENCE</scope>
    <source>
        <strain evidence="5">UCBG92.1500</strain>
        <tissue evidence="5">Leaf</tissue>
    </source>
</reference>
<keyword evidence="6" id="KW-1185">Reference proteome</keyword>
<evidence type="ECO:0000256" key="4">
    <source>
        <dbReference type="RuleBase" id="RU000509"/>
    </source>
</evidence>
<sequence length="542" mass="59353">MEVSVMASSQANLRGTELCRDRDVLGFCCSNSNLNAQICYGKSKICLSKSIGWPKSSVRLAIKAVSQPEAVVSEKVSGETSTSSRKAKPADGVRLYVGLPLDSVSDCNAINHSRAIMAGLKALKLLGVDGVELPVFWGIAEKEAMGKYEWSGYLALADMVQKVGLKLHVSLCFHASKEAKIPLPKWVSDIGKSRPSIFFADRSGQQYKECLSLAVDDVPVLNGKTPIQVYKELCESFKTSFSPFMGSTITGISVGLGPDGELRYPSHHHQAKDNSIQGAGEFQSCDENMLNHLKQHAETLGNPLWGLSGPHDAPRNDQSPLSNFFNENGGSWESPYGDFFLSWYSDLLISHGDRLLSLAASTFSDTSVTLSAKVPLVHSWYRTRSHPSELTAGYYNTVNRDGYEEFVEMFSRNSTKMILPGMDLSDENQPNESLSSPELLLAQITAACRKHNVEVSGQNLMISGAPRGFEQIKKNLSGENAVADLFTYQRMGASFFSPDHFPSFTAFVRSLDQPEVHSDDLPTIQEEAAESLPGKNLRMQAA</sequence>
<keyword evidence="4" id="KW-0326">Glycosidase</keyword>
<comment type="similarity">
    <text evidence="1 4">Belongs to the glycosyl hydrolase 14 family.</text>
</comment>